<sequence>MSTTGDKSHTTGTPDANAAHAHSHPAALAGAYRAPVWLPGAHAQTIVPALMSNLPTPVYRRERWDTPDGDFIELDWVVPAAGQPLPAPNAPLFVLLHGLEGNSGSHYARTMAAAAAARGWHAVIPHFRSCSGPLNLLPRFYHLADANEVDWMLHRFAALHRGPLVAAGVSLGANVLLHWLAQQREDASIVKAAAAVSAPLDVHAGGEMLSHGFGLIYTRSFLKTLKAKALQKLEQYPGLFDANAVLASRTLFEFDDVVTAPLHGFRNADDYWTRATVGPKLSEIAVPTLVLNARNDPFLPDRALPSPGEVSAAVELEQPAHGGHVGFMTGPFPGRSDWLAERVTGYLSRFVAHG</sequence>
<proteinExistence type="inferred from homology"/>
<dbReference type="EMBL" id="JBHSMP010000037">
    <property type="protein sequence ID" value="MFC5431498.1"/>
    <property type="molecule type" value="Genomic_DNA"/>
</dbReference>
<dbReference type="Pfam" id="PF00561">
    <property type="entry name" value="Abhydrolase_1"/>
    <property type="match status" value="1"/>
</dbReference>
<evidence type="ECO:0000313" key="5">
    <source>
        <dbReference type="Proteomes" id="UP001596103"/>
    </source>
</evidence>
<evidence type="ECO:0000256" key="2">
    <source>
        <dbReference type="SAM" id="MobiDB-lite"/>
    </source>
</evidence>
<feature type="region of interest" description="Disordered" evidence="2">
    <location>
        <begin position="1"/>
        <end position="22"/>
    </location>
</feature>
<dbReference type="Gene3D" id="3.40.50.1820">
    <property type="entry name" value="alpha/beta hydrolase"/>
    <property type="match status" value="1"/>
</dbReference>
<feature type="compositionally biased region" description="Polar residues" evidence="2">
    <location>
        <begin position="1"/>
        <end position="14"/>
    </location>
</feature>
<dbReference type="InterPro" id="IPR029058">
    <property type="entry name" value="AB_hydrolase_fold"/>
</dbReference>
<protein>
    <submittedName>
        <fullName evidence="4">YheT family hydrolase</fullName>
    </submittedName>
</protein>
<dbReference type="InterPro" id="IPR012020">
    <property type="entry name" value="ABHD4"/>
</dbReference>
<comment type="caution">
    <text evidence="4">The sequence shown here is derived from an EMBL/GenBank/DDBJ whole genome shotgun (WGS) entry which is preliminary data.</text>
</comment>
<dbReference type="GO" id="GO:0016787">
    <property type="term" value="F:hydrolase activity"/>
    <property type="evidence" value="ECO:0007669"/>
    <property type="project" value="UniProtKB-KW"/>
</dbReference>
<gene>
    <name evidence="4" type="ORF">ACFPTO_22230</name>
</gene>
<dbReference type="PIRSF" id="PIRSF005211">
    <property type="entry name" value="Ab_hydro_YheT"/>
    <property type="match status" value="1"/>
</dbReference>
<feature type="domain" description="AB hydrolase-1" evidence="3">
    <location>
        <begin position="91"/>
        <end position="331"/>
    </location>
</feature>
<comment type="similarity">
    <text evidence="1">Belongs to the AB hydrolase superfamily. AB hydrolase 4 family.</text>
</comment>
<dbReference type="RefSeq" id="WP_377714781.1">
    <property type="nucleotide sequence ID" value="NZ_JBHSMP010000037.1"/>
</dbReference>
<dbReference type="InterPro" id="IPR000073">
    <property type="entry name" value="AB_hydrolase_1"/>
</dbReference>
<keyword evidence="4" id="KW-0378">Hydrolase</keyword>
<reference evidence="5" key="1">
    <citation type="journal article" date="2019" name="Int. J. Syst. Evol. Microbiol.">
        <title>The Global Catalogue of Microorganisms (GCM) 10K type strain sequencing project: providing services to taxonomists for standard genome sequencing and annotation.</title>
        <authorList>
            <consortium name="The Broad Institute Genomics Platform"/>
            <consortium name="The Broad Institute Genome Sequencing Center for Infectious Disease"/>
            <person name="Wu L."/>
            <person name="Ma J."/>
        </authorList>
    </citation>
    <scope>NUCLEOTIDE SEQUENCE [LARGE SCALE GENOMIC DNA]</scope>
    <source>
        <strain evidence="5">CCUG 56042</strain>
    </source>
</reference>
<evidence type="ECO:0000256" key="1">
    <source>
        <dbReference type="ARBA" id="ARBA00010884"/>
    </source>
</evidence>
<accession>A0ABW0JEB4</accession>
<evidence type="ECO:0000313" key="4">
    <source>
        <dbReference type="EMBL" id="MFC5431498.1"/>
    </source>
</evidence>
<dbReference type="PANTHER" id="PTHR10794">
    <property type="entry name" value="ABHYDROLASE DOMAIN-CONTAINING PROTEIN"/>
    <property type="match status" value="1"/>
</dbReference>
<keyword evidence="5" id="KW-1185">Reference proteome</keyword>
<dbReference type="PANTHER" id="PTHR10794:SF94">
    <property type="entry name" value="ESTERASE YHET-RELATED"/>
    <property type="match status" value="1"/>
</dbReference>
<organism evidence="4 5">
    <name type="scientific">Paraburkholderia denitrificans</name>
    <dbReference type="NCBI Taxonomy" id="694025"/>
    <lineage>
        <taxon>Bacteria</taxon>
        <taxon>Pseudomonadati</taxon>
        <taxon>Pseudomonadota</taxon>
        <taxon>Betaproteobacteria</taxon>
        <taxon>Burkholderiales</taxon>
        <taxon>Burkholderiaceae</taxon>
        <taxon>Paraburkholderia</taxon>
    </lineage>
</organism>
<dbReference type="SUPFAM" id="SSF53474">
    <property type="entry name" value="alpha/beta-Hydrolases"/>
    <property type="match status" value="1"/>
</dbReference>
<dbReference type="InterPro" id="IPR050960">
    <property type="entry name" value="AB_hydrolase_4_sf"/>
</dbReference>
<name>A0ABW0JEB4_9BURK</name>
<evidence type="ECO:0000259" key="3">
    <source>
        <dbReference type="Pfam" id="PF00561"/>
    </source>
</evidence>
<dbReference type="Proteomes" id="UP001596103">
    <property type="component" value="Unassembled WGS sequence"/>
</dbReference>